<dbReference type="OrthoDB" id="9799110at2"/>
<keyword evidence="6 8" id="KW-0067">ATP-binding</keyword>
<accession>A0A545U528</accession>
<reference evidence="12 13" key="1">
    <citation type="submission" date="2019-07" db="EMBL/GenBank/DDBJ databases">
        <title>Draft genome for Aliikangiella sp. M105.</title>
        <authorList>
            <person name="Wang G."/>
        </authorList>
    </citation>
    <scope>NUCLEOTIDE SEQUENCE [LARGE SCALE GENOMIC DNA]</scope>
    <source>
        <strain evidence="12 13">M105</strain>
    </source>
</reference>
<dbReference type="InterPro" id="IPR001341">
    <property type="entry name" value="Asp_kinase"/>
</dbReference>
<dbReference type="GO" id="GO:0009088">
    <property type="term" value="P:threonine biosynthetic process"/>
    <property type="evidence" value="ECO:0007669"/>
    <property type="project" value="UniProtKB-UniPathway"/>
</dbReference>
<proteinExistence type="inferred from homology"/>
<dbReference type="Proteomes" id="UP000315439">
    <property type="component" value="Unassembled WGS sequence"/>
</dbReference>
<dbReference type="RefSeq" id="WP_142934309.1">
    <property type="nucleotide sequence ID" value="NZ_ML660170.1"/>
</dbReference>
<protein>
    <recommendedName>
        <fullName evidence="9">Aspartokinase</fullName>
        <ecNumber evidence="9">2.7.2.4</ecNumber>
    </recommendedName>
</protein>
<evidence type="ECO:0000256" key="5">
    <source>
        <dbReference type="ARBA" id="ARBA00022777"/>
    </source>
</evidence>
<dbReference type="Gene3D" id="1.20.120.1320">
    <property type="entry name" value="Aspartokinase, catalytic domain"/>
    <property type="match status" value="1"/>
</dbReference>
<keyword evidence="10" id="KW-0028">Amino-acid biosynthesis</keyword>
<dbReference type="NCBIfam" id="TIGR00657">
    <property type="entry name" value="asp_kinases"/>
    <property type="match status" value="1"/>
</dbReference>
<comment type="similarity">
    <text evidence="2 9">Belongs to the aspartokinase family.</text>
</comment>
<gene>
    <name evidence="12" type="ORF">FLL46_23505</name>
</gene>
<evidence type="ECO:0000256" key="10">
    <source>
        <dbReference type="RuleBase" id="RU004249"/>
    </source>
</evidence>
<comment type="pathway">
    <text evidence="10">Amino-acid biosynthesis; L-threonine biosynthesis; L-threonine from L-aspartate: step 1/5.</text>
</comment>
<keyword evidence="3 9" id="KW-0808">Transferase</keyword>
<dbReference type="PANTHER" id="PTHR21499:SF59">
    <property type="entry name" value="ASPARTOKINASE"/>
    <property type="match status" value="1"/>
</dbReference>
<keyword evidence="13" id="KW-1185">Reference proteome</keyword>
<feature type="binding site" evidence="8">
    <location>
        <begin position="224"/>
        <end position="225"/>
    </location>
    <ligand>
        <name>ATP</name>
        <dbReference type="ChEBI" id="CHEBI:30616"/>
    </ligand>
</feature>
<dbReference type="Gene3D" id="3.40.1160.10">
    <property type="entry name" value="Acetylglutamate kinase-like"/>
    <property type="match status" value="1"/>
</dbReference>
<evidence type="ECO:0000256" key="6">
    <source>
        <dbReference type="ARBA" id="ARBA00022840"/>
    </source>
</evidence>
<evidence type="ECO:0000256" key="2">
    <source>
        <dbReference type="ARBA" id="ARBA00010122"/>
    </source>
</evidence>
<feature type="binding site" evidence="8">
    <location>
        <begin position="24"/>
        <end position="27"/>
    </location>
    <ligand>
        <name>ATP</name>
        <dbReference type="ChEBI" id="CHEBI:30616"/>
    </ligand>
</feature>
<feature type="binding site" evidence="8">
    <location>
        <position position="235"/>
    </location>
    <ligand>
        <name>ATP</name>
        <dbReference type="ChEBI" id="CHEBI:30616"/>
    </ligand>
</feature>
<evidence type="ECO:0000313" key="13">
    <source>
        <dbReference type="Proteomes" id="UP000315439"/>
    </source>
</evidence>
<evidence type="ECO:0000256" key="3">
    <source>
        <dbReference type="ARBA" id="ARBA00022679"/>
    </source>
</evidence>
<comment type="pathway">
    <text evidence="10">Amino-acid biosynthesis; L-methionine biosynthesis via de novo pathway; L-homoserine from L-aspartate: step 1/3.</text>
</comment>
<evidence type="ECO:0000256" key="9">
    <source>
        <dbReference type="RuleBase" id="RU003448"/>
    </source>
</evidence>
<dbReference type="Gene3D" id="3.30.2130.10">
    <property type="entry name" value="VC0802-like"/>
    <property type="match status" value="1"/>
</dbReference>
<name>A0A545U528_9GAMM</name>
<evidence type="ECO:0000256" key="7">
    <source>
        <dbReference type="ARBA" id="ARBA00047872"/>
    </source>
</evidence>
<comment type="caution">
    <text evidence="12">The sequence shown here is derived from an EMBL/GenBank/DDBJ whole genome shotgun (WGS) entry which is preliminary data.</text>
</comment>
<dbReference type="AlphaFoldDB" id="A0A545U528"/>
<dbReference type="PIRSF" id="PIRSF000726">
    <property type="entry name" value="Asp_kin"/>
    <property type="match status" value="1"/>
</dbReference>
<dbReference type="GO" id="GO:0005524">
    <property type="term" value="F:ATP binding"/>
    <property type="evidence" value="ECO:0007669"/>
    <property type="project" value="UniProtKB-KW"/>
</dbReference>
<dbReference type="InterPro" id="IPR001048">
    <property type="entry name" value="Asp/Glu/Uridylate_kinase"/>
</dbReference>
<feature type="binding site" evidence="8">
    <location>
        <position position="62"/>
    </location>
    <ligand>
        <name>substrate</name>
    </ligand>
</feature>
<organism evidence="12 13">
    <name type="scientific">Aliikangiella coralliicola</name>
    <dbReference type="NCBI Taxonomy" id="2592383"/>
    <lineage>
        <taxon>Bacteria</taxon>
        <taxon>Pseudomonadati</taxon>
        <taxon>Pseudomonadota</taxon>
        <taxon>Gammaproteobacteria</taxon>
        <taxon>Oceanospirillales</taxon>
        <taxon>Pleioneaceae</taxon>
        <taxon>Aliikangiella</taxon>
    </lineage>
</organism>
<feature type="binding site" evidence="8">
    <location>
        <position position="230"/>
    </location>
    <ligand>
        <name>ATP</name>
        <dbReference type="ChEBI" id="CHEBI:30616"/>
    </ligand>
</feature>
<dbReference type="Pfam" id="PF00696">
    <property type="entry name" value="AA_kinase"/>
    <property type="match status" value="1"/>
</dbReference>
<sequence>MANEVGLILTPAQTFDRQAIAVHKFGGSSLASKERLNNVAQIIEQQTLAEDFIVVSANGNITDWLVEFSEGEKEALDKISDYYQELVSQTLNKPENCLADFQRDIDELKVKPFSSEEILANGEIWSAKLLVELLNERNVSSLFIDARSILSTDSIEDYRHFDVDYFDKGIEREIYGNFGKRLIVTGYIAQDFCDETITLGRNGSDYSATLLARFGEAESVTLWTDVCGIYTADPRLVKSAHPVNFLTYEEARDLASVGTNVLHQKTISPLVDKNIPLFIRSSLEPQKQGTKVCSQCDSEERVKSIALKNDLSKINIAFNQDICVDTLLHQFFEKHIVALICEHSSNDKKISLLIGKADLPAAENILEQESLQRDTLTFEIQNETRSLISIVGKGVLQNSKLFESLEFNLKDKVQYRFFQGTQKNAINLVIQEQDAISILNQVYSACFELESEKSTHANRQFSKQSNSLALNQHPQKIAEAVEYGI</sequence>
<dbReference type="InterPro" id="IPR042199">
    <property type="entry name" value="AsparK_Bifunc_asparK/hSer_DH"/>
</dbReference>
<dbReference type="UniPathway" id="UPA00050">
    <property type="reaction ID" value="UER00461"/>
</dbReference>
<dbReference type="InterPro" id="IPR005260">
    <property type="entry name" value="Asp_kin_monofn"/>
</dbReference>
<dbReference type="InterPro" id="IPR018042">
    <property type="entry name" value="Aspartate_kinase_CS"/>
</dbReference>
<dbReference type="GO" id="GO:0004072">
    <property type="term" value="F:aspartate kinase activity"/>
    <property type="evidence" value="ECO:0007669"/>
    <property type="project" value="UniProtKB-EC"/>
</dbReference>
<dbReference type="GO" id="GO:0009090">
    <property type="term" value="P:homoserine biosynthetic process"/>
    <property type="evidence" value="ECO:0007669"/>
    <property type="project" value="TreeGrafter"/>
</dbReference>
<dbReference type="PROSITE" id="PS00324">
    <property type="entry name" value="ASPARTOKINASE"/>
    <property type="match status" value="1"/>
</dbReference>
<dbReference type="GO" id="GO:0009089">
    <property type="term" value="P:lysine biosynthetic process via diaminopimelate"/>
    <property type="evidence" value="ECO:0007669"/>
    <property type="project" value="UniProtKB-UniPathway"/>
</dbReference>
<keyword evidence="4 8" id="KW-0547">Nucleotide-binding</keyword>
<keyword evidence="5 9" id="KW-0418">Kinase</keyword>
<dbReference type="InterPro" id="IPR036393">
    <property type="entry name" value="AceGlu_kinase-like_sf"/>
</dbReference>
<evidence type="ECO:0000313" key="12">
    <source>
        <dbReference type="EMBL" id="TQV84580.1"/>
    </source>
</evidence>
<dbReference type="GO" id="GO:0005829">
    <property type="term" value="C:cytosol"/>
    <property type="evidence" value="ECO:0007669"/>
    <property type="project" value="TreeGrafter"/>
</dbReference>
<dbReference type="SUPFAM" id="SSF53633">
    <property type="entry name" value="Carbamate kinase-like"/>
    <property type="match status" value="1"/>
</dbReference>
<dbReference type="EC" id="2.7.2.4" evidence="9"/>
<dbReference type="PANTHER" id="PTHR21499">
    <property type="entry name" value="ASPARTATE KINASE"/>
    <property type="match status" value="1"/>
</dbReference>
<feature type="binding site" evidence="8">
    <location>
        <position position="123"/>
    </location>
    <ligand>
        <name>substrate</name>
    </ligand>
</feature>
<comment type="pathway">
    <text evidence="1 10">Amino-acid biosynthesis; L-lysine biosynthesis via DAP pathway; (S)-tetrahydrodipicolinate from L-aspartate: step 1/4.</text>
</comment>
<feature type="domain" description="Aspartate/glutamate/uridylate kinase" evidence="11">
    <location>
        <begin position="20"/>
        <end position="281"/>
    </location>
</feature>
<dbReference type="UniPathway" id="UPA00051">
    <property type="reaction ID" value="UER00462"/>
</dbReference>
<dbReference type="UniPathway" id="UPA00034">
    <property type="reaction ID" value="UER00015"/>
</dbReference>
<evidence type="ECO:0000259" key="11">
    <source>
        <dbReference type="Pfam" id="PF00696"/>
    </source>
</evidence>
<evidence type="ECO:0000256" key="8">
    <source>
        <dbReference type="PIRSR" id="PIRSR000726-1"/>
    </source>
</evidence>
<dbReference type="EMBL" id="VIKS01000014">
    <property type="protein sequence ID" value="TQV84580.1"/>
    <property type="molecule type" value="Genomic_DNA"/>
</dbReference>
<evidence type="ECO:0000256" key="1">
    <source>
        <dbReference type="ARBA" id="ARBA00004766"/>
    </source>
</evidence>
<comment type="catalytic activity">
    <reaction evidence="7 9">
        <text>L-aspartate + ATP = 4-phospho-L-aspartate + ADP</text>
        <dbReference type="Rhea" id="RHEA:23776"/>
        <dbReference type="ChEBI" id="CHEBI:29991"/>
        <dbReference type="ChEBI" id="CHEBI:30616"/>
        <dbReference type="ChEBI" id="CHEBI:57535"/>
        <dbReference type="ChEBI" id="CHEBI:456216"/>
        <dbReference type="EC" id="2.7.2.4"/>
    </reaction>
</comment>
<evidence type="ECO:0000256" key="4">
    <source>
        <dbReference type="ARBA" id="ARBA00022741"/>
    </source>
</evidence>